<protein>
    <submittedName>
        <fullName evidence="3">TNNT2</fullName>
    </submittedName>
</protein>
<feature type="region of interest" description="Disordered" evidence="2">
    <location>
        <begin position="1"/>
        <end position="71"/>
    </location>
</feature>
<comment type="similarity">
    <text evidence="1">Belongs to the troponin T family.</text>
</comment>
<dbReference type="SUPFAM" id="SSF90250">
    <property type="entry name" value="Troponin coil-coiled subunits"/>
    <property type="match status" value="1"/>
</dbReference>
<dbReference type="InterPro" id="IPR038077">
    <property type="entry name" value="Troponin_sf"/>
</dbReference>
<dbReference type="PANTHER" id="PTHR11521:SF1">
    <property type="entry name" value="TROPONIN T, SKELETAL MUSCLE"/>
    <property type="match status" value="1"/>
</dbReference>
<dbReference type="GO" id="GO:0005523">
    <property type="term" value="F:tropomyosin binding"/>
    <property type="evidence" value="ECO:0007669"/>
    <property type="project" value="TreeGrafter"/>
</dbReference>
<dbReference type="OrthoDB" id="330499at2759"/>
<dbReference type="InterPro" id="IPR027707">
    <property type="entry name" value="TNNT"/>
</dbReference>
<dbReference type="GO" id="GO:0006936">
    <property type="term" value="P:muscle contraction"/>
    <property type="evidence" value="ECO:0007669"/>
    <property type="project" value="TreeGrafter"/>
</dbReference>
<dbReference type="EMBL" id="VXIV02003268">
    <property type="protein sequence ID" value="KAF6018942.1"/>
    <property type="molecule type" value="Genomic_DNA"/>
</dbReference>
<comment type="caution">
    <text evidence="3">The sequence shown here is derived from an EMBL/GenBank/DDBJ whole genome shotgun (WGS) entry which is preliminary data.</text>
</comment>
<dbReference type="Proteomes" id="UP000593567">
    <property type="component" value="Unassembled WGS sequence"/>
</dbReference>
<feature type="compositionally biased region" description="Basic and acidic residues" evidence="2">
    <location>
        <begin position="59"/>
        <end position="71"/>
    </location>
</feature>
<evidence type="ECO:0000313" key="3">
    <source>
        <dbReference type="EMBL" id="KAF6018942.1"/>
    </source>
</evidence>
<dbReference type="Gene3D" id="1.20.5.350">
    <property type="match status" value="1"/>
</dbReference>
<dbReference type="GO" id="GO:0006937">
    <property type="term" value="P:regulation of muscle contraction"/>
    <property type="evidence" value="ECO:0007669"/>
    <property type="project" value="InterPro"/>
</dbReference>
<reference evidence="3" key="1">
    <citation type="submission" date="2020-06" db="EMBL/GenBank/DDBJ databases">
        <title>Draft genome of Bugula neritina, a colonial animal packing powerful symbionts and potential medicines.</title>
        <authorList>
            <person name="Rayko M."/>
        </authorList>
    </citation>
    <scope>NUCLEOTIDE SEQUENCE [LARGE SCALE GENOMIC DNA]</scope>
    <source>
        <strain evidence="3">Kwan_BN1</strain>
    </source>
</reference>
<dbReference type="Pfam" id="PF00992">
    <property type="entry name" value="Troponin"/>
    <property type="match status" value="1"/>
</dbReference>
<feature type="compositionally biased region" description="Basic and acidic residues" evidence="2">
    <location>
        <begin position="7"/>
        <end position="36"/>
    </location>
</feature>
<feature type="region of interest" description="Disordered" evidence="2">
    <location>
        <begin position="137"/>
        <end position="165"/>
    </location>
</feature>
<dbReference type="InterPro" id="IPR001978">
    <property type="entry name" value="Troponin"/>
</dbReference>
<dbReference type="GO" id="GO:0005861">
    <property type="term" value="C:troponin complex"/>
    <property type="evidence" value="ECO:0007669"/>
    <property type="project" value="InterPro"/>
</dbReference>
<evidence type="ECO:0000256" key="1">
    <source>
        <dbReference type="ARBA" id="ARBA00008330"/>
    </source>
</evidence>
<name>A0A7J7IYE7_BUGNE</name>
<proteinExistence type="inferred from homology"/>
<accession>A0A7J7IYE7</accession>
<keyword evidence="4" id="KW-1185">Reference proteome</keyword>
<evidence type="ECO:0000256" key="2">
    <source>
        <dbReference type="SAM" id="MobiDB-lite"/>
    </source>
</evidence>
<sequence length="218" mass="25631">MYFLQQAEKKRIKDEEKERKRLEKERKQREKEERAKNIGKKNFTVKKAEKSSLSQYESSQEKAAEMAKTKEQLEEEKRVALSQRIVPLDLSSMDTEALIAKAKELHDKLYKLESDKYDLDDRYKRQQYDMMELAERARQMNKGGRGGSTTVKIQEEPTGPCPFDRLAEKFPNVPEKVIVASKFERNVDRRNFFEKMGVFESEWLEPNSNSGSQLHIES</sequence>
<dbReference type="PANTHER" id="PTHR11521">
    <property type="entry name" value="TROPONIN T"/>
    <property type="match status" value="1"/>
</dbReference>
<dbReference type="AlphaFoldDB" id="A0A7J7IYE7"/>
<gene>
    <name evidence="3" type="ORF">EB796_022763</name>
</gene>
<evidence type="ECO:0000313" key="4">
    <source>
        <dbReference type="Proteomes" id="UP000593567"/>
    </source>
</evidence>
<dbReference type="GO" id="GO:0045214">
    <property type="term" value="P:sarcomere organization"/>
    <property type="evidence" value="ECO:0007669"/>
    <property type="project" value="TreeGrafter"/>
</dbReference>
<organism evidence="3 4">
    <name type="scientific">Bugula neritina</name>
    <name type="common">Brown bryozoan</name>
    <name type="synonym">Sertularia neritina</name>
    <dbReference type="NCBI Taxonomy" id="10212"/>
    <lineage>
        <taxon>Eukaryota</taxon>
        <taxon>Metazoa</taxon>
        <taxon>Spiralia</taxon>
        <taxon>Lophotrochozoa</taxon>
        <taxon>Bryozoa</taxon>
        <taxon>Gymnolaemata</taxon>
        <taxon>Cheilostomatida</taxon>
        <taxon>Flustrina</taxon>
        <taxon>Buguloidea</taxon>
        <taxon>Bugulidae</taxon>
        <taxon>Bugula</taxon>
    </lineage>
</organism>